<dbReference type="SUPFAM" id="SSF48726">
    <property type="entry name" value="Immunoglobulin"/>
    <property type="match status" value="1"/>
</dbReference>
<feature type="domain" description="Ig-like" evidence="2">
    <location>
        <begin position="35"/>
        <end position="123"/>
    </location>
</feature>
<keyword evidence="1" id="KW-0732">Signal</keyword>
<feature type="signal peptide" evidence="1">
    <location>
        <begin position="1"/>
        <end position="21"/>
    </location>
</feature>
<dbReference type="InterPro" id="IPR013783">
    <property type="entry name" value="Ig-like_fold"/>
</dbReference>
<dbReference type="InterPro" id="IPR007110">
    <property type="entry name" value="Ig-like_dom"/>
</dbReference>
<dbReference type="PANTHER" id="PTHR21261">
    <property type="entry name" value="BEAT PROTEIN"/>
    <property type="match status" value="1"/>
</dbReference>
<dbReference type="PROSITE" id="PS50835">
    <property type="entry name" value="IG_LIKE"/>
    <property type="match status" value="1"/>
</dbReference>
<dbReference type="AlphaFoldDB" id="A0AAD8DTD9"/>
<dbReference type="Pfam" id="PF00047">
    <property type="entry name" value="ig"/>
    <property type="match status" value="1"/>
</dbReference>
<dbReference type="FunFam" id="2.60.40.10:FF:000437">
    <property type="entry name" value="Beat-IIIc, isoform A"/>
    <property type="match status" value="1"/>
</dbReference>
<dbReference type="InterPro" id="IPR036179">
    <property type="entry name" value="Ig-like_dom_sf"/>
</dbReference>
<keyword evidence="4" id="KW-1185">Reference proteome</keyword>
<evidence type="ECO:0000256" key="1">
    <source>
        <dbReference type="SAM" id="SignalP"/>
    </source>
</evidence>
<feature type="chain" id="PRO_5041954073" description="Ig-like domain-containing protein" evidence="1">
    <location>
        <begin position="22"/>
        <end position="251"/>
    </location>
</feature>
<name>A0AAD8DTD9_MYTSE</name>
<evidence type="ECO:0000313" key="4">
    <source>
        <dbReference type="Proteomes" id="UP001231518"/>
    </source>
</evidence>
<evidence type="ECO:0000313" key="3">
    <source>
        <dbReference type="EMBL" id="KAJ8721615.1"/>
    </source>
</evidence>
<dbReference type="EMBL" id="JARGEI010000013">
    <property type="protein sequence ID" value="KAJ8721615.1"/>
    <property type="molecule type" value="Genomic_DNA"/>
</dbReference>
<protein>
    <recommendedName>
        <fullName evidence="2">Ig-like domain-containing protein</fullName>
    </recommendedName>
</protein>
<reference evidence="3" key="1">
    <citation type="submission" date="2023-03" db="EMBL/GenBank/DDBJ databases">
        <title>Chromosome-level genomes of two armyworms, Mythimna separata and Mythimna loreyi, provide insights into the biosynthesis and reception of sex pheromones.</title>
        <authorList>
            <person name="Zhao H."/>
        </authorList>
    </citation>
    <scope>NUCLEOTIDE SEQUENCE</scope>
    <source>
        <strain evidence="3">BeijingLab</strain>
        <tissue evidence="3">Pupa</tissue>
    </source>
</reference>
<evidence type="ECO:0000259" key="2">
    <source>
        <dbReference type="PROSITE" id="PS50835"/>
    </source>
</evidence>
<dbReference type="Gene3D" id="2.60.40.10">
    <property type="entry name" value="Immunoglobulins"/>
    <property type="match status" value="1"/>
</dbReference>
<accession>A0AAD8DTD9</accession>
<sequence>MFGKTTLFFLLFLWTQDLVHSLRLVKIRVPSPKREGGKALLSCQYDLQGDTLYNVKWYKDGHEFYRYVPKNDPPVSYFPMAGVKVDVDRSTSNTVALVNLSQESSGNYSCEVNGDAPRFDTVSGHKYLDVFLLPKSDLRIEGLKDKYEVNELLVVNCTLPPSRPKPHMIWFLNHREAPDSFLSGPWYQVSAERPDAVETILQLNFNVTSDFNNGPLRLKCQAVIPPMYYQKIEATREVVLPPTEAKETERR</sequence>
<dbReference type="Proteomes" id="UP001231518">
    <property type="component" value="Chromosome 12"/>
</dbReference>
<gene>
    <name evidence="3" type="ORF">PYW07_002390</name>
</gene>
<organism evidence="3 4">
    <name type="scientific">Mythimna separata</name>
    <name type="common">Oriental armyworm</name>
    <name type="synonym">Pseudaletia separata</name>
    <dbReference type="NCBI Taxonomy" id="271217"/>
    <lineage>
        <taxon>Eukaryota</taxon>
        <taxon>Metazoa</taxon>
        <taxon>Ecdysozoa</taxon>
        <taxon>Arthropoda</taxon>
        <taxon>Hexapoda</taxon>
        <taxon>Insecta</taxon>
        <taxon>Pterygota</taxon>
        <taxon>Neoptera</taxon>
        <taxon>Endopterygota</taxon>
        <taxon>Lepidoptera</taxon>
        <taxon>Glossata</taxon>
        <taxon>Ditrysia</taxon>
        <taxon>Noctuoidea</taxon>
        <taxon>Noctuidae</taxon>
        <taxon>Noctuinae</taxon>
        <taxon>Hadenini</taxon>
        <taxon>Mythimna</taxon>
    </lineage>
</organism>
<comment type="caution">
    <text evidence="3">The sequence shown here is derived from an EMBL/GenBank/DDBJ whole genome shotgun (WGS) entry which is preliminary data.</text>
</comment>
<proteinExistence type="predicted"/>
<dbReference type="PANTHER" id="PTHR21261:SF15">
    <property type="entry name" value="BEATEN PATH IIIA, ISOFORM D-RELATED"/>
    <property type="match status" value="1"/>
</dbReference>
<dbReference type="InterPro" id="IPR013151">
    <property type="entry name" value="Immunoglobulin_dom"/>
</dbReference>